<name>A0ABW9YZM4_9HYPH</name>
<keyword evidence="2" id="KW-1185">Reference proteome</keyword>
<protein>
    <recommendedName>
        <fullName evidence="3">DUF4224 domain-containing protein</fullName>
    </recommendedName>
</protein>
<sequence>MSRLTEKQMRTLRWLAGDKSIHERLLPRKGGARKAVIRSLIDGEFIAADGWTITEAGRTALKQEKEPSHDQ</sequence>
<dbReference type="RefSeq" id="WP_161725863.1">
    <property type="nucleotide sequence ID" value="NZ_JAAAXI010000025.1"/>
</dbReference>
<evidence type="ECO:0008006" key="3">
    <source>
        <dbReference type="Google" id="ProtNLM"/>
    </source>
</evidence>
<proteinExistence type="predicted"/>
<dbReference type="Proteomes" id="UP000818323">
    <property type="component" value="Unassembled WGS sequence"/>
</dbReference>
<gene>
    <name evidence="1" type="ORF">GR303_12255</name>
</gene>
<evidence type="ECO:0000313" key="2">
    <source>
        <dbReference type="Proteomes" id="UP000818323"/>
    </source>
</evidence>
<organism evidence="1 2">
    <name type="scientific">Microvirga arsenatis</name>
    <dbReference type="NCBI Taxonomy" id="2692265"/>
    <lineage>
        <taxon>Bacteria</taxon>
        <taxon>Pseudomonadati</taxon>
        <taxon>Pseudomonadota</taxon>
        <taxon>Alphaproteobacteria</taxon>
        <taxon>Hyphomicrobiales</taxon>
        <taxon>Methylobacteriaceae</taxon>
        <taxon>Microvirga</taxon>
    </lineage>
</organism>
<evidence type="ECO:0000313" key="1">
    <source>
        <dbReference type="EMBL" id="NBJ25121.1"/>
    </source>
</evidence>
<dbReference type="EMBL" id="JAAAXJ010000005">
    <property type="protein sequence ID" value="NBJ25121.1"/>
    <property type="molecule type" value="Genomic_DNA"/>
</dbReference>
<accession>A0ABW9YZM4</accession>
<comment type="caution">
    <text evidence="1">The sequence shown here is derived from an EMBL/GenBank/DDBJ whole genome shotgun (WGS) entry which is preliminary data.</text>
</comment>
<reference evidence="1 2" key="1">
    <citation type="submission" date="2020-01" db="EMBL/GenBank/DDBJ databases">
        <title>Microvirga sp. nov., an arsenate reduction bacterium isolated from Tibet hotspring sediments.</title>
        <authorList>
            <person name="Yuan C.-G."/>
        </authorList>
    </citation>
    <scope>NUCLEOTIDE SEQUENCE [LARGE SCALE GENOMIC DNA]</scope>
    <source>
        <strain evidence="1 2">SYSU G3D203</strain>
    </source>
</reference>